<dbReference type="Proteomes" id="UP000297703">
    <property type="component" value="Unassembled WGS sequence"/>
</dbReference>
<sequence length="130" mass="14483">MNSAFGCNLGRKRPKKKKKGEERGSRDRGLKSKAKYPDIVTLPEGPSGDYLVIRSPELSGFELMIVWKIYVDEEGRVTPVLDLLPRIPVQALQDKKAAVENGPQCFRNMLLLLGIEASIESLIKSVGMKK</sequence>
<dbReference type="STRING" id="55544.A0A4D9E946"/>
<reference evidence="2 3" key="1">
    <citation type="submission" date="2019-04" db="EMBL/GenBank/DDBJ databases">
        <title>Draft genome of the big-headed turtle Platysternon megacephalum.</title>
        <authorList>
            <person name="Gong S."/>
        </authorList>
    </citation>
    <scope>NUCLEOTIDE SEQUENCE [LARGE SCALE GENOMIC DNA]</scope>
    <source>
        <strain evidence="2">DO16091913</strain>
        <tissue evidence="2">Muscle</tissue>
    </source>
</reference>
<dbReference type="InterPro" id="IPR027801">
    <property type="entry name" value="CENP-P"/>
</dbReference>
<dbReference type="GO" id="GO:0000775">
    <property type="term" value="C:chromosome, centromeric region"/>
    <property type="evidence" value="ECO:0007669"/>
    <property type="project" value="InterPro"/>
</dbReference>
<accession>A0A4D9E946</accession>
<evidence type="ECO:0000313" key="3">
    <source>
        <dbReference type="Proteomes" id="UP000297703"/>
    </source>
</evidence>
<dbReference type="AlphaFoldDB" id="A0A4D9E946"/>
<dbReference type="PANTHER" id="PTHR28577">
    <property type="entry name" value="CENTROMERE PROTEIN P"/>
    <property type="match status" value="1"/>
</dbReference>
<gene>
    <name evidence="2" type="ORF">DR999_PMT12466</name>
</gene>
<feature type="compositionally biased region" description="Basic and acidic residues" evidence="1">
    <location>
        <begin position="19"/>
        <end position="30"/>
    </location>
</feature>
<dbReference type="EMBL" id="QXTE01000124">
    <property type="protein sequence ID" value="TFK04965.1"/>
    <property type="molecule type" value="Genomic_DNA"/>
</dbReference>
<dbReference type="GO" id="GO:0005634">
    <property type="term" value="C:nucleus"/>
    <property type="evidence" value="ECO:0007669"/>
    <property type="project" value="TreeGrafter"/>
</dbReference>
<evidence type="ECO:0000313" key="2">
    <source>
        <dbReference type="EMBL" id="TFK04965.1"/>
    </source>
</evidence>
<evidence type="ECO:0000256" key="1">
    <source>
        <dbReference type="SAM" id="MobiDB-lite"/>
    </source>
</evidence>
<protein>
    <submittedName>
        <fullName evidence="2">IST1-like protein</fullName>
    </submittedName>
</protein>
<keyword evidence="3" id="KW-1185">Reference proteome</keyword>
<dbReference type="PANTHER" id="PTHR28577:SF1">
    <property type="entry name" value="CENTROMERE PROTEIN P"/>
    <property type="match status" value="1"/>
</dbReference>
<name>A0A4D9E946_9SAUR</name>
<dbReference type="GO" id="GO:0034080">
    <property type="term" value="P:CENP-A containing chromatin assembly"/>
    <property type="evidence" value="ECO:0007669"/>
    <property type="project" value="InterPro"/>
</dbReference>
<proteinExistence type="predicted"/>
<comment type="caution">
    <text evidence="2">The sequence shown here is derived from an EMBL/GenBank/DDBJ whole genome shotgun (WGS) entry which is preliminary data.</text>
</comment>
<dbReference type="OrthoDB" id="5976950at2759"/>
<reference evidence="2 3" key="2">
    <citation type="submission" date="2019-04" db="EMBL/GenBank/DDBJ databases">
        <title>The genome sequence of big-headed turtle.</title>
        <authorList>
            <person name="Gong S."/>
        </authorList>
    </citation>
    <scope>NUCLEOTIDE SEQUENCE [LARGE SCALE GENOMIC DNA]</scope>
    <source>
        <strain evidence="2">DO16091913</strain>
        <tissue evidence="2">Muscle</tissue>
    </source>
</reference>
<feature type="region of interest" description="Disordered" evidence="1">
    <location>
        <begin position="1"/>
        <end position="34"/>
    </location>
</feature>
<dbReference type="Pfam" id="PF13096">
    <property type="entry name" value="CENP-P"/>
    <property type="match status" value="1"/>
</dbReference>
<organism evidence="2 3">
    <name type="scientific">Platysternon megacephalum</name>
    <name type="common">big-headed turtle</name>
    <dbReference type="NCBI Taxonomy" id="55544"/>
    <lineage>
        <taxon>Eukaryota</taxon>
        <taxon>Metazoa</taxon>
        <taxon>Chordata</taxon>
        <taxon>Craniata</taxon>
        <taxon>Vertebrata</taxon>
        <taxon>Euteleostomi</taxon>
        <taxon>Archelosauria</taxon>
        <taxon>Testudinata</taxon>
        <taxon>Testudines</taxon>
        <taxon>Cryptodira</taxon>
        <taxon>Durocryptodira</taxon>
        <taxon>Testudinoidea</taxon>
        <taxon>Platysternidae</taxon>
        <taxon>Platysternon</taxon>
    </lineage>
</organism>